<evidence type="ECO:0000256" key="5">
    <source>
        <dbReference type="ARBA" id="ARBA00022840"/>
    </source>
</evidence>
<keyword evidence="3" id="KW-0547">Nucleotide-binding</keyword>
<dbReference type="Gene3D" id="3.60.40.10">
    <property type="entry name" value="PPM-type phosphatase domain"/>
    <property type="match status" value="1"/>
</dbReference>
<evidence type="ECO:0000259" key="7">
    <source>
        <dbReference type="PROSITE" id="PS50011"/>
    </source>
</evidence>
<dbReference type="PANTHER" id="PTHR24351">
    <property type="entry name" value="RIBOSOMAL PROTEIN S6 KINASE"/>
    <property type="match status" value="1"/>
</dbReference>
<evidence type="ECO:0000313" key="10">
    <source>
        <dbReference type="Proteomes" id="UP000030980"/>
    </source>
</evidence>
<keyword evidence="2" id="KW-0808">Transferase</keyword>
<dbReference type="SMART" id="SM00332">
    <property type="entry name" value="PP2Cc"/>
    <property type="match status" value="1"/>
</dbReference>
<feature type="domain" description="PPM-type phosphatase" evidence="8">
    <location>
        <begin position="17"/>
        <end position="248"/>
    </location>
</feature>
<dbReference type="PROSITE" id="PS00109">
    <property type="entry name" value="PROTEIN_KINASE_TYR"/>
    <property type="match status" value="1"/>
</dbReference>
<dbReference type="CDD" id="cd00143">
    <property type="entry name" value="PP2Cc"/>
    <property type="match status" value="1"/>
</dbReference>
<dbReference type="AlphaFoldDB" id="A0A0B3BMW2"/>
<accession>A0A0B3BMW2</accession>
<dbReference type="SUPFAM" id="SSF81606">
    <property type="entry name" value="PP2C-like"/>
    <property type="match status" value="1"/>
</dbReference>
<reference evidence="9 10" key="1">
    <citation type="submission" date="2014-11" db="EMBL/GenBank/DDBJ databases">
        <title>Genome sequence of Pseudomonas tuomuerensis JCM 14085.</title>
        <authorList>
            <person name="Shin S.-K."/>
            <person name="Yi H."/>
        </authorList>
    </citation>
    <scope>NUCLEOTIDE SEQUENCE [LARGE SCALE GENOMIC DNA]</scope>
    <source>
        <strain evidence="9 10">JCM 14085</strain>
    </source>
</reference>
<evidence type="ECO:0000313" key="9">
    <source>
        <dbReference type="EMBL" id="KHO65808.1"/>
    </source>
</evidence>
<dbReference type="InterPro" id="IPR020635">
    <property type="entry name" value="Tyr_kinase_cat_dom"/>
</dbReference>
<dbReference type="SMART" id="SM00331">
    <property type="entry name" value="PP2C_SIG"/>
    <property type="match status" value="1"/>
</dbReference>
<evidence type="ECO:0000256" key="3">
    <source>
        <dbReference type="ARBA" id="ARBA00022741"/>
    </source>
</evidence>
<protein>
    <submittedName>
        <fullName evidence="9">Protein kinase</fullName>
    </submittedName>
</protein>
<dbReference type="PROSITE" id="PS50011">
    <property type="entry name" value="PROTEIN_KINASE_DOM"/>
    <property type="match status" value="1"/>
</dbReference>
<sequence>MPARQYSAAMPTTLAVTVGQFSDKGRKPLNQDFHGLRLPDPEQQHSKGIALAIADGISSSEVSHIASETAVKSFLEDYFCTPDAWSVKQSGQRVLVAANAWLHAQTRRGPYRYDRDRGHVCTFSALVLKSTTAHLFHVGDARLYRLRNGQLEALTEEHRVWLSPEQSCLGRALGINPHLEIDYRALPLQVGDLFLLLTDGVHEWLDEAVLLALIDAHGDDLDATARRLVLEAHARGSPDNLTAQLVRINALPDGEAGEVQRQLEELALPPLLEPPARFDGYRILRELHASSRSHVYLAEDEHSGERLVLKTPSLDLRHDRAYLERLLLEEWIARRVHSVHVVRAPATSRPRQYLYSVAEYVEGQTLAQWMTDHPQPSLEQVRDLLEQIARGLRAFHRLEMLHRDLRPENILIDAGGTLKLIDFGSAQVSGLAEGGMDPDNPVPGALAYTAPEYFLGEGSSVRSDLFSLGVIAYRLLGGDLPYGAEVSRTRSRTAQLRLRYRPLWREDRDLPTWVDDVLRKAVHPNPARRYGELSEFLHDLRQPPPELLHRTKAPLLQRHPLRFWQTVVWVQLGVIVLLLLR</sequence>
<dbReference type="InterPro" id="IPR011009">
    <property type="entry name" value="Kinase-like_dom_sf"/>
</dbReference>
<feature type="transmembrane region" description="Helical" evidence="6">
    <location>
        <begin position="563"/>
        <end position="580"/>
    </location>
</feature>
<dbReference type="CDD" id="cd14014">
    <property type="entry name" value="STKc_PknB_like"/>
    <property type="match status" value="1"/>
</dbReference>
<keyword evidence="6" id="KW-1133">Transmembrane helix</keyword>
<dbReference type="Gene3D" id="1.10.510.10">
    <property type="entry name" value="Transferase(Phosphotransferase) domain 1"/>
    <property type="match status" value="1"/>
</dbReference>
<organism evidence="9 10">
    <name type="scientific">Pseudomonas flexibilis</name>
    <dbReference type="NCBI Taxonomy" id="706570"/>
    <lineage>
        <taxon>Bacteria</taxon>
        <taxon>Pseudomonadati</taxon>
        <taxon>Pseudomonadota</taxon>
        <taxon>Gammaproteobacteria</taxon>
        <taxon>Pseudomonadales</taxon>
        <taxon>Pseudomonadaceae</taxon>
        <taxon>Pseudomonas</taxon>
    </lineage>
</organism>
<dbReference type="GO" id="GO:0005524">
    <property type="term" value="F:ATP binding"/>
    <property type="evidence" value="ECO:0007669"/>
    <property type="project" value="UniProtKB-KW"/>
</dbReference>
<keyword evidence="4 9" id="KW-0418">Kinase</keyword>
<evidence type="ECO:0000256" key="1">
    <source>
        <dbReference type="ARBA" id="ARBA00022527"/>
    </source>
</evidence>
<proteinExistence type="predicted"/>
<evidence type="ECO:0000259" key="8">
    <source>
        <dbReference type="PROSITE" id="PS51746"/>
    </source>
</evidence>
<dbReference type="PROSITE" id="PS51746">
    <property type="entry name" value="PPM_2"/>
    <property type="match status" value="1"/>
</dbReference>
<dbReference type="Gene3D" id="3.30.200.20">
    <property type="entry name" value="Phosphorylase Kinase, domain 1"/>
    <property type="match status" value="1"/>
</dbReference>
<dbReference type="GO" id="GO:0004674">
    <property type="term" value="F:protein serine/threonine kinase activity"/>
    <property type="evidence" value="ECO:0007669"/>
    <property type="project" value="UniProtKB-KW"/>
</dbReference>
<dbReference type="InterPro" id="IPR001932">
    <property type="entry name" value="PPM-type_phosphatase-like_dom"/>
</dbReference>
<dbReference type="Pfam" id="PF13672">
    <property type="entry name" value="PP2C_2"/>
    <property type="match status" value="1"/>
</dbReference>
<dbReference type="InterPro" id="IPR036457">
    <property type="entry name" value="PPM-type-like_dom_sf"/>
</dbReference>
<gene>
    <name evidence="9" type="ORF">PT85_07140</name>
</gene>
<keyword evidence="6" id="KW-0472">Membrane</keyword>
<comment type="caution">
    <text evidence="9">The sequence shown here is derived from an EMBL/GenBank/DDBJ whole genome shotgun (WGS) entry which is preliminary data.</text>
</comment>
<dbReference type="Pfam" id="PF00069">
    <property type="entry name" value="Pkinase"/>
    <property type="match status" value="1"/>
</dbReference>
<feature type="domain" description="Protein kinase" evidence="7">
    <location>
        <begin position="281"/>
        <end position="541"/>
    </location>
</feature>
<dbReference type="InterPro" id="IPR008266">
    <property type="entry name" value="Tyr_kinase_AS"/>
</dbReference>
<keyword evidence="5" id="KW-0067">ATP-binding</keyword>
<keyword evidence="6" id="KW-0812">Transmembrane</keyword>
<evidence type="ECO:0000256" key="2">
    <source>
        <dbReference type="ARBA" id="ARBA00022679"/>
    </source>
</evidence>
<name>A0A0B3BMW2_9PSED</name>
<keyword evidence="10" id="KW-1185">Reference proteome</keyword>
<dbReference type="Proteomes" id="UP000030980">
    <property type="component" value="Unassembled WGS sequence"/>
</dbReference>
<dbReference type="GO" id="GO:0004713">
    <property type="term" value="F:protein tyrosine kinase activity"/>
    <property type="evidence" value="ECO:0007669"/>
    <property type="project" value="InterPro"/>
</dbReference>
<evidence type="ECO:0000256" key="6">
    <source>
        <dbReference type="SAM" id="Phobius"/>
    </source>
</evidence>
<dbReference type="EMBL" id="JTAK01000002">
    <property type="protein sequence ID" value="KHO65808.1"/>
    <property type="molecule type" value="Genomic_DNA"/>
</dbReference>
<keyword evidence="1" id="KW-0723">Serine/threonine-protein kinase</keyword>
<evidence type="ECO:0000256" key="4">
    <source>
        <dbReference type="ARBA" id="ARBA00022777"/>
    </source>
</evidence>
<dbReference type="InterPro" id="IPR000719">
    <property type="entry name" value="Prot_kinase_dom"/>
</dbReference>
<dbReference type="STRING" id="706570.PT85_07140"/>
<dbReference type="SUPFAM" id="SSF56112">
    <property type="entry name" value="Protein kinase-like (PK-like)"/>
    <property type="match status" value="1"/>
</dbReference>
<dbReference type="SMART" id="SM00219">
    <property type="entry name" value="TyrKc"/>
    <property type="match status" value="1"/>
</dbReference>